<dbReference type="EMBL" id="WBVX01000006">
    <property type="protein sequence ID" value="KAB2687528.1"/>
    <property type="molecule type" value="Genomic_DNA"/>
</dbReference>
<proteinExistence type="predicted"/>
<name>A0A6L3YUG9_9HYPH</name>
<accession>A0A6L3YUG9</accession>
<sequence length="136" mass="14020">MAALSKDRPTPKRSGDTREPGVKAGVVIFAGALTALDASGYLVPFTTADDLVVVGASQGHYDNKSGTDGAIRARVDAGIHRFENSAGADEITLTDIGADCFGVDDQTVAKTNGGDTRSVAGKIFDVDASGVWVKFS</sequence>
<dbReference type="RefSeq" id="WP_151651494.1">
    <property type="nucleotide sequence ID" value="NZ_WBVX01000006.1"/>
</dbReference>
<evidence type="ECO:0000313" key="1">
    <source>
        <dbReference type="EMBL" id="KAB2687528.1"/>
    </source>
</evidence>
<reference evidence="1 2" key="1">
    <citation type="submission" date="2019-09" db="EMBL/GenBank/DDBJ databases">
        <title>Taxonomic organization of the family Brucellaceae based on a phylogenomic approach.</title>
        <authorList>
            <person name="Leclercq S."/>
            <person name="Cloeckaert A."/>
            <person name="Zygmunt M.S."/>
        </authorList>
    </citation>
    <scope>NUCLEOTIDE SEQUENCE [LARGE SCALE GENOMIC DNA]</scope>
    <source>
        <strain evidence="1 2">WS1830</strain>
    </source>
</reference>
<protein>
    <submittedName>
        <fullName evidence="1">Uncharacterized protein</fullName>
    </submittedName>
</protein>
<comment type="caution">
    <text evidence="1">The sequence shown here is derived from an EMBL/GenBank/DDBJ whole genome shotgun (WGS) entry which is preliminary data.</text>
</comment>
<dbReference type="AlphaFoldDB" id="A0A6L3YUG9"/>
<dbReference type="Proteomes" id="UP000481643">
    <property type="component" value="Unassembled WGS sequence"/>
</dbReference>
<gene>
    <name evidence="1" type="ORF">F9L08_08210</name>
</gene>
<organism evidence="1 2">
    <name type="scientific">Brucella tritici</name>
    <dbReference type="NCBI Taxonomy" id="94626"/>
    <lineage>
        <taxon>Bacteria</taxon>
        <taxon>Pseudomonadati</taxon>
        <taxon>Pseudomonadota</taxon>
        <taxon>Alphaproteobacteria</taxon>
        <taxon>Hyphomicrobiales</taxon>
        <taxon>Brucellaceae</taxon>
        <taxon>Brucella/Ochrobactrum group</taxon>
        <taxon>Brucella</taxon>
    </lineage>
</organism>
<evidence type="ECO:0000313" key="2">
    <source>
        <dbReference type="Proteomes" id="UP000481643"/>
    </source>
</evidence>